<dbReference type="InterPro" id="IPR018606">
    <property type="entry name" value="Arb1"/>
</dbReference>
<name>A0A165FEK0_9APHY</name>
<dbReference type="InParanoid" id="A0A165FEK0"/>
<dbReference type="GO" id="GO:0031047">
    <property type="term" value="P:regulatory ncRNA-mediated gene silencing"/>
    <property type="evidence" value="ECO:0007669"/>
    <property type="project" value="InterPro"/>
</dbReference>
<organism evidence="2 3">
    <name type="scientific">Laetiporus sulphureus 93-53</name>
    <dbReference type="NCBI Taxonomy" id="1314785"/>
    <lineage>
        <taxon>Eukaryota</taxon>
        <taxon>Fungi</taxon>
        <taxon>Dikarya</taxon>
        <taxon>Basidiomycota</taxon>
        <taxon>Agaricomycotina</taxon>
        <taxon>Agaricomycetes</taxon>
        <taxon>Polyporales</taxon>
        <taxon>Laetiporus</taxon>
    </lineage>
</organism>
<dbReference type="Pfam" id="PF09692">
    <property type="entry name" value="Arb1"/>
    <property type="match status" value="1"/>
</dbReference>
<dbReference type="STRING" id="1314785.A0A165FEK0"/>
<evidence type="ECO:0000313" key="2">
    <source>
        <dbReference type="EMBL" id="KZT08851.1"/>
    </source>
</evidence>
<feature type="compositionally biased region" description="Acidic residues" evidence="1">
    <location>
        <begin position="42"/>
        <end position="54"/>
    </location>
</feature>
<feature type="region of interest" description="Disordered" evidence="1">
    <location>
        <begin position="1"/>
        <end position="96"/>
    </location>
</feature>
<sequence length="430" mass="47979">MRFPPSRCPACPRSRLRRYRAPSASAQVKRPGRKPKSKMYVEESDETQDVDMDGEQGPRNALAESDTSGDHRCASGKIQVTHEEGEGEEDEEKERAHELRDNFLEAKDLRMDNFLNDAEKNIKIFLSSHFRDEGLIWSEQRVREKPILIGFFLEFLLRNRVFPESEQEKGLRRALQVIHLARKELPATFIIGKALPDSLGVGCENYLEADVTEDQEDKGEPEAKRCKVKEKEEDLAFEEAIGEVDTEVITPEVVESLGKAVQQEREAADADVGWGAGNASSEPHDPWAQPGSTWDEKTTNEPNLIMAFLGPTIFLLTPITAASTAPGKAARKNQSGTKMDVESGATPHDPFKDEITVLFEPAVAEKLIIGMGLAGTWVQLARQDLSAGSWTDEHAGGKQQRDEKGEFGVPTKLWYMEHLASIIPSYHTEP</sequence>
<dbReference type="OrthoDB" id="435402at2759"/>
<feature type="region of interest" description="Disordered" evidence="1">
    <location>
        <begin position="324"/>
        <end position="351"/>
    </location>
</feature>
<evidence type="ECO:0000256" key="1">
    <source>
        <dbReference type="SAM" id="MobiDB-lite"/>
    </source>
</evidence>
<dbReference type="EMBL" id="KV427613">
    <property type="protein sequence ID" value="KZT08851.1"/>
    <property type="molecule type" value="Genomic_DNA"/>
</dbReference>
<keyword evidence="3" id="KW-1185">Reference proteome</keyword>
<proteinExistence type="predicted"/>
<evidence type="ECO:0000313" key="3">
    <source>
        <dbReference type="Proteomes" id="UP000076871"/>
    </source>
</evidence>
<feature type="region of interest" description="Disordered" evidence="1">
    <location>
        <begin position="278"/>
        <end position="298"/>
    </location>
</feature>
<feature type="compositionally biased region" description="Low complexity" evidence="1">
    <location>
        <begin position="1"/>
        <end position="13"/>
    </location>
</feature>
<gene>
    <name evidence="2" type="ORF">LAESUDRAFT_757034</name>
</gene>
<accession>A0A165FEK0</accession>
<dbReference type="GeneID" id="63829276"/>
<protein>
    <submittedName>
        <fullName evidence="2">Uncharacterized protein</fullName>
    </submittedName>
</protein>
<reference evidence="2 3" key="1">
    <citation type="journal article" date="2016" name="Mol. Biol. Evol.">
        <title>Comparative Genomics of Early-Diverging Mushroom-Forming Fungi Provides Insights into the Origins of Lignocellulose Decay Capabilities.</title>
        <authorList>
            <person name="Nagy L.G."/>
            <person name="Riley R."/>
            <person name="Tritt A."/>
            <person name="Adam C."/>
            <person name="Daum C."/>
            <person name="Floudas D."/>
            <person name="Sun H."/>
            <person name="Yadav J.S."/>
            <person name="Pangilinan J."/>
            <person name="Larsson K.H."/>
            <person name="Matsuura K."/>
            <person name="Barry K."/>
            <person name="Labutti K."/>
            <person name="Kuo R."/>
            <person name="Ohm R.A."/>
            <person name="Bhattacharya S.S."/>
            <person name="Shirouzu T."/>
            <person name="Yoshinaga Y."/>
            <person name="Martin F.M."/>
            <person name="Grigoriev I.V."/>
            <person name="Hibbett D.S."/>
        </authorList>
    </citation>
    <scope>NUCLEOTIDE SEQUENCE [LARGE SCALE GENOMIC DNA]</scope>
    <source>
        <strain evidence="2 3">93-53</strain>
    </source>
</reference>
<dbReference type="GO" id="GO:0033167">
    <property type="term" value="C:ARC complex"/>
    <property type="evidence" value="ECO:0007669"/>
    <property type="project" value="InterPro"/>
</dbReference>
<dbReference type="Proteomes" id="UP000076871">
    <property type="component" value="Unassembled WGS sequence"/>
</dbReference>
<dbReference type="AlphaFoldDB" id="A0A165FEK0"/>
<dbReference type="RefSeq" id="XP_040766591.1">
    <property type="nucleotide sequence ID" value="XM_040912248.1"/>
</dbReference>